<accession>A0AAV7ML83</accession>
<dbReference type="Proteomes" id="UP001066276">
    <property type="component" value="Chromosome 9"/>
</dbReference>
<comment type="function">
    <text evidence="1">Required for recruitment of CENPA to centromeres and normal chromosome segregation during mitosis.</text>
</comment>
<dbReference type="InterPro" id="IPR004910">
    <property type="entry name" value="Yippee/Mis18/Cereblon"/>
</dbReference>
<dbReference type="GO" id="GO:0046872">
    <property type="term" value="F:metal ion binding"/>
    <property type="evidence" value="ECO:0007669"/>
    <property type="project" value="UniProtKB-KW"/>
</dbReference>
<evidence type="ECO:0000256" key="10">
    <source>
        <dbReference type="ARBA" id="ARBA00023306"/>
    </source>
</evidence>
<evidence type="ECO:0000256" key="3">
    <source>
        <dbReference type="ARBA" id="ARBA00004584"/>
    </source>
</evidence>
<dbReference type="GO" id="GO:0034080">
    <property type="term" value="P:CENP-A containing chromatin assembly"/>
    <property type="evidence" value="ECO:0007669"/>
    <property type="project" value="TreeGrafter"/>
</dbReference>
<evidence type="ECO:0000313" key="14">
    <source>
        <dbReference type="Proteomes" id="UP001066276"/>
    </source>
</evidence>
<dbReference type="GO" id="GO:0000775">
    <property type="term" value="C:chromosome, centromeric region"/>
    <property type="evidence" value="ECO:0007669"/>
    <property type="project" value="UniProtKB-SubCell"/>
</dbReference>
<keyword evidence="6" id="KW-0479">Metal-binding</keyword>
<protein>
    <recommendedName>
        <fullName evidence="12">Mis18 domain-containing protein</fullName>
    </recommendedName>
</protein>
<evidence type="ECO:0000256" key="1">
    <source>
        <dbReference type="ARBA" id="ARBA00003694"/>
    </source>
</evidence>
<dbReference type="InterPro" id="IPR034752">
    <property type="entry name" value="Mis18"/>
</dbReference>
<dbReference type="GO" id="GO:0000785">
    <property type="term" value="C:chromatin"/>
    <property type="evidence" value="ECO:0007669"/>
    <property type="project" value="TreeGrafter"/>
</dbReference>
<dbReference type="PANTHER" id="PTHR16431:SF3">
    <property type="entry name" value="PROTEIN MIS18-BETA"/>
    <property type="match status" value="1"/>
</dbReference>
<evidence type="ECO:0000256" key="2">
    <source>
        <dbReference type="ARBA" id="ARBA00004123"/>
    </source>
</evidence>
<gene>
    <name evidence="13" type="ORF">NDU88_001340</name>
</gene>
<dbReference type="PROSITE" id="PS51793">
    <property type="entry name" value="MIS18"/>
    <property type="match status" value="1"/>
</dbReference>
<dbReference type="EMBL" id="JANPWB010000013">
    <property type="protein sequence ID" value="KAJ1103919.1"/>
    <property type="molecule type" value="Genomic_DNA"/>
</dbReference>
<reference evidence="13" key="1">
    <citation type="journal article" date="2022" name="bioRxiv">
        <title>Sequencing and chromosome-scale assembly of the giantPleurodeles waltlgenome.</title>
        <authorList>
            <person name="Brown T."/>
            <person name="Elewa A."/>
            <person name="Iarovenko S."/>
            <person name="Subramanian E."/>
            <person name="Araus A.J."/>
            <person name="Petzold A."/>
            <person name="Susuki M."/>
            <person name="Suzuki K.-i.T."/>
            <person name="Hayashi T."/>
            <person name="Toyoda A."/>
            <person name="Oliveira C."/>
            <person name="Osipova E."/>
            <person name="Leigh N.D."/>
            <person name="Simon A."/>
            <person name="Yun M.H."/>
        </authorList>
    </citation>
    <scope>NUCLEOTIDE SEQUENCE</scope>
    <source>
        <strain evidence="13">20211129_DDA</strain>
        <tissue evidence="13">Liver</tissue>
    </source>
</reference>
<evidence type="ECO:0000256" key="7">
    <source>
        <dbReference type="ARBA" id="ARBA00022776"/>
    </source>
</evidence>
<evidence type="ECO:0000256" key="5">
    <source>
        <dbReference type="ARBA" id="ARBA00022618"/>
    </source>
</evidence>
<dbReference type="GO" id="GO:0007059">
    <property type="term" value="P:chromosome segregation"/>
    <property type="evidence" value="ECO:0007669"/>
    <property type="project" value="TreeGrafter"/>
</dbReference>
<dbReference type="PANTHER" id="PTHR16431">
    <property type="entry name" value="NEUROGENIC PROTEIN MASTERMIND"/>
    <property type="match status" value="1"/>
</dbReference>
<evidence type="ECO:0000259" key="12">
    <source>
        <dbReference type="PROSITE" id="PS51793"/>
    </source>
</evidence>
<evidence type="ECO:0000256" key="11">
    <source>
        <dbReference type="ARBA" id="ARBA00023328"/>
    </source>
</evidence>
<organism evidence="13 14">
    <name type="scientific">Pleurodeles waltl</name>
    <name type="common">Iberian ribbed newt</name>
    <dbReference type="NCBI Taxonomy" id="8319"/>
    <lineage>
        <taxon>Eukaryota</taxon>
        <taxon>Metazoa</taxon>
        <taxon>Chordata</taxon>
        <taxon>Craniata</taxon>
        <taxon>Vertebrata</taxon>
        <taxon>Euteleostomi</taxon>
        <taxon>Amphibia</taxon>
        <taxon>Batrachia</taxon>
        <taxon>Caudata</taxon>
        <taxon>Salamandroidea</taxon>
        <taxon>Salamandridae</taxon>
        <taxon>Pleurodelinae</taxon>
        <taxon>Pleurodeles</taxon>
    </lineage>
</organism>
<dbReference type="AlphaFoldDB" id="A0AAV7ML83"/>
<comment type="caution">
    <text evidence="13">The sequence shown here is derived from an EMBL/GenBank/DDBJ whole genome shotgun (WGS) entry which is preliminary data.</text>
</comment>
<keyword evidence="5" id="KW-0132">Cell division</keyword>
<dbReference type="Pfam" id="PF03226">
    <property type="entry name" value="Yippee-Mis18"/>
    <property type="match status" value="1"/>
</dbReference>
<name>A0AAV7ML83_PLEWA</name>
<keyword evidence="14" id="KW-1185">Reference proteome</keyword>
<feature type="domain" description="Mis18" evidence="12">
    <location>
        <begin position="53"/>
        <end position="151"/>
    </location>
</feature>
<comment type="subcellular location">
    <subcellularLocation>
        <location evidence="3">Chromosome</location>
        <location evidence="3">Centromere</location>
    </subcellularLocation>
    <subcellularLocation>
        <location evidence="2">Nucleus</location>
    </subcellularLocation>
</comment>
<proteinExistence type="predicted"/>
<evidence type="ECO:0000256" key="9">
    <source>
        <dbReference type="ARBA" id="ARBA00023242"/>
    </source>
</evidence>
<evidence type="ECO:0000256" key="8">
    <source>
        <dbReference type="ARBA" id="ARBA00022833"/>
    </source>
</evidence>
<evidence type="ECO:0000256" key="4">
    <source>
        <dbReference type="ARBA" id="ARBA00022454"/>
    </source>
</evidence>
<evidence type="ECO:0000313" key="13">
    <source>
        <dbReference type="EMBL" id="KAJ1103919.1"/>
    </source>
</evidence>
<dbReference type="GO" id="GO:0051301">
    <property type="term" value="P:cell division"/>
    <property type="evidence" value="ECO:0007669"/>
    <property type="project" value="UniProtKB-KW"/>
</dbReference>
<keyword evidence="7" id="KW-0498">Mitosis</keyword>
<keyword evidence="4" id="KW-0158">Chromosome</keyword>
<dbReference type="GO" id="GO:0005634">
    <property type="term" value="C:nucleus"/>
    <property type="evidence" value="ECO:0007669"/>
    <property type="project" value="UniProtKB-SubCell"/>
</dbReference>
<keyword evidence="10" id="KW-0131">Cell cycle</keyword>
<sequence>MSRVSRKALGSGRSKKTLSTELQKLHLAKEGPADCESAVSQATTCGRYRLHDLLVFQCNQCYAVLGDSLQMCGQDEKLDCVICLRVTNDVIIEEYLMFDVEGSLAGSSYNPLYCRSCRILLGFCLYSTFKSLAHLRRLFCLSKEKVCCYLLESKKTVPASDLDFSLSSLKGKVAELKSSLVEAFCNTQFLTSRMKELDVDNMQCELSTQEMGDMTHAGK</sequence>
<keyword evidence="11" id="KW-0137">Centromere</keyword>
<keyword evidence="9" id="KW-0539">Nucleus</keyword>
<evidence type="ECO:0000256" key="6">
    <source>
        <dbReference type="ARBA" id="ARBA00022723"/>
    </source>
</evidence>
<keyword evidence="8" id="KW-0862">Zinc</keyword>